<proteinExistence type="predicted"/>
<gene>
    <name evidence="2" type="ORF">K458DRAFT_393861</name>
</gene>
<reference evidence="2" key="1">
    <citation type="journal article" date="2020" name="Stud. Mycol.">
        <title>101 Dothideomycetes genomes: a test case for predicting lifestyles and emergence of pathogens.</title>
        <authorList>
            <person name="Haridas S."/>
            <person name="Albert R."/>
            <person name="Binder M."/>
            <person name="Bloem J."/>
            <person name="Labutti K."/>
            <person name="Salamov A."/>
            <person name="Andreopoulos B."/>
            <person name="Baker S."/>
            <person name="Barry K."/>
            <person name="Bills G."/>
            <person name="Bluhm B."/>
            <person name="Cannon C."/>
            <person name="Castanera R."/>
            <person name="Culley D."/>
            <person name="Daum C."/>
            <person name="Ezra D."/>
            <person name="Gonzalez J."/>
            <person name="Henrissat B."/>
            <person name="Kuo A."/>
            <person name="Liang C."/>
            <person name="Lipzen A."/>
            <person name="Lutzoni F."/>
            <person name="Magnuson J."/>
            <person name="Mondo S."/>
            <person name="Nolan M."/>
            <person name="Ohm R."/>
            <person name="Pangilinan J."/>
            <person name="Park H.-J."/>
            <person name="Ramirez L."/>
            <person name="Alfaro M."/>
            <person name="Sun H."/>
            <person name="Tritt A."/>
            <person name="Yoshinaga Y."/>
            <person name="Zwiers L.-H."/>
            <person name="Turgeon B."/>
            <person name="Goodwin S."/>
            <person name="Spatafora J."/>
            <person name="Crous P."/>
            <person name="Grigoriev I."/>
        </authorList>
    </citation>
    <scope>NUCLEOTIDE SEQUENCE</scope>
    <source>
        <strain evidence="2">CBS 122367</strain>
    </source>
</reference>
<feature type="region of interest" description="Disordered" evidence="1">
    <location>
        <begin position="289"/>
        <end position="331"/>
    </location>
</feature>
<dbReference type="InterPro" id="IPR011009">
    <property type="entry name" value="Kinase-like_dom_sf"/>
</dbReference>
<keyword evidence="3" id="KW-1185">Reference proteome</keyword>
<dbReference type="EMBL" id="MU005603">
    <property type="protein sequence ID" value="KAF2679449.1"/>
    <property type="molecule type" value="Genomic_DNA"/>
</dbReference>
<feature type="compositionally biased region" description="Basic and acidic residues" evidence="1">
    <location>
        <begin position="299"/>
        <end position="309"/>
    </location>
</feature>
<dbReference type="OrthoDB" id="10252171at2759"/>
<evidence type="ECO:0008006" key="4">
    <source>
        <dbReference type="Google" id="ProtNLM"/>
    </source>
</evidence>
<feature type="compositionally biased region" description="Polar residues" evidence="1">
    <location>
        <begin position="220"/>
        <end position="242"/>
    </location>
</feature>
<accession>A0A6G1INJ7</accession>
<feature type="region of interest" description="Disordered" evidence="1">
    <location>
        <begin position="114"/>
        <end position="144"/>
    </location>
</feature>
<feature type="compositionally biased region" description="Basic residues" evidence="1">
    <location>
        <begin position="70"/>
        <end position="82"/>
    </location>
</feature>
<feature type="region of interest" description="Disordered" evidence="1">
    <location>
        <begin position="214"/>
        <end position="261"/>
    </location>
</feature>
<feature type="region of interest" description="Disordered" evidence="1">
    <location>
        <begin position="64"/>
        <end position="85"/>
    </location>
</feature>
<sequence>MAGDGSFVIARVRLPMVGILKPKSQCTQEDEQYAIECEIATMEVVRWKAPTVRVLKASDNIAYRDPNKSKEHRHRRNHKRNKGFGDSKKDLNWTCDKEGNKTVTDVALGDFDIASKSEGGEPRQTPFAIRNAMRRSPEGQTGRGVTNASDMFSFGLVYIYALGGGELLINDYQETASRGISPELEILTRHFCYFGPVTEGLLRQIDSERMPTKDELEFPSDQSTPPGRATSYDTPEIGTQTLKTKRKSQLQNTPAKKRNDLSRLLEVRDQNLAPGTSDWGPREREIKAATAAAAQLERPGCRETGEERASRKRRSSRRGEKVQQLRLSVGE</sequence>
<name>A0A6G1INJ7_9PLEO</name>
<dbReference type="AlphaFoldDB" id="A0A6G1INJ7"/>
<dbReference type="Proteomes" id="UP000799291">
    <property type="component" value="Unassembled WGS sequence"/>
</dbReference>
<protein>
    <recommendedName>
        <fullName evidence="4">Protein kinase domain-containing protein</fullName>
    </recommendedName>
</protein>
<dbReference type="SUPFAM" id="SSF56112">
    <property type="entry name" value="Protein kinase-like (PK-like)"/>
    <property type="match status" value="1"/>
</dbReference>
<dbReference type="Gene3D" id="1.10.510.10">
    <property type="entry name" value="Transferase(Phosphotransferase) domain 1"/>
    <property type="match status" value="1"/>
</dbReference>
<evidence type="ECO:0000256" key="1">
    <source>
        <dbReference type="SAM" id="MobiDB-lite"/>
    </source>
</evidence>
<evidence type="ECO:0000313" key="2">
    <source>
        <dbReference type="EMBL" id="KAF2679449.1"/>
    </source>
</evidence>
<organism evidence="2 3">
    <name type="scientific">Lentithecium fluviatile CBS 122367</name>
    <dbReference type="NCBI Taxonomy" id="1168545"/>
    <lineage>
        <taxon>Eukaryota</taxon>
        <taxon>Fungi</taxon>
        <taxon>Dikarya</taxon>
        <taxon>Ascomycota</taxon>
        <taxon>Pezizomycotina</taxon>
        <taxon>Dothideomycetes</taxon>
        <taxon>Pleosporomycetidae</taxon>
        <taxon>Pleosporales</taxon>
        <taxon>Massarineae</taxon>
        <taxon>Lentitheciaceae</taxon>
        <taxon>Lentithecium</taxon>
    </lineage>
</organism>
<evidence type="ECO:0000313" key="3">
    <source>
        <dbReference type="Proteomes" id="UP000799291"/>
    </source>
</evidence>